<dbReference type="Gene3D" id="3.30.559.70">
    <property type="entry name" value="Choline/Carnitine o-acyltransferase, domain 2"/>
    <property type="match status" value="1"/>
</dbReference>
<evidence type="ECO:0000313" key="4">
    <source>
        <dbReference type="EMBL" id="TKR77694.1"/>
    </source>
</evidence>
<dbReference type="SUPFAM" id="SSF52777">
    <property type="entry name" value="CoA-dependent acyltransferases"/>
    <property type="match status" value="1"/>
</dbReference>
<evidence type="ECO:0000259" key="3">
    <source>
        <dbReference type="Pfam" id="PF00755"/>
    </source>
</evidence>
<feature type="domain" description="Choline/carnitine acyltransferase" evidence="3">
    <location>
        <begin position="4"/>
        <end position="73"/>
    </location>
</feature>
<keyword evidence="1" id="KW-0012">Acyltransferase</keyword>
<dbReference type="Pfam" id="PF00755">
    <property type="entry name" value="Carn_acyltransf"/>
    <property type="match status" value="1"/>
</dbReference>
<dbReference type="EMBL" id="AZBU02000005">
    <property type="protein sequence ID" value="TKR77694.1"/>
    <property type="molecule type" value="Genomic_DNA"/>
</dbReference>
<dbReference type="InterPro" id="IPR042231">
    <property type="entry name" value="Cho/carn_acyl_trans_2"/>
</dbReference>
<dbReference type="GO" id="GO:0006635">
    <property type="term" value="P:fatty acid beta-oxidation"/>
    <property type="evidence" value="ECO:0007669"/>
    <property type="project" value="TreeGrafter"/>
</dbReference>
<dbReference type="PANTHER" id="PTHR22589">
    <property type="entry name" value="CARNITINE O-ACYLTRANSFERASE"/>
    <property type="match status" value="1"/>
</dbReference>
<evidence type="ECO:0000313" key="5">
    <source>
        <dbReference type="Proteomes" id="UP000298663"/>
    </source>
</evidence>
<proteinExistence type="predicted"/>
<name>A0A4U5N5N9_STECR</name>
<dbReference type="InterPro" id="IPR000542">
    <property type="entry name" value="Carn_acyl_trans"/>
</dbReference>
<reference evidence="4 5" key="1">
    <citation type="journal article" date="2015" name="Genome Biol.">
        <title>Comparative genomics of Steinernema reveals deeply conserved gene regulatory networks.</title>
        <authorList>
            <person name="Dillman A.R."/>
            <person name="Macchietto M."/>
            <person name="Porter C.F."/>
            <person name="Rogers A."/>
            <person name="Williams B."/>
            <person name="Antoshechkin I."/>
            <person name="Lee M.M."/>
            <person name="Goodwin Z."/>
            <person name="Lu X."/>
            <person name="Lewis E.E."/>
            <person name="Goodrich-Blair H."/>
            <person name="Stock S.P."/>
            <person name="Adams B.J."/>
            <person name="Sternberg P.W."/>
            <person name="Mortazavi A."/>
        </authorList>
    </citation>
    <scope>NUCLEOTIDE SEQUENCE [LARGE SCALE GENOMIC DNA]</scope>
    <source>
        <strain evidence="4 5">ALL</strain>
    </source>
</reference>
<keyword evidence="1" id="KW-0808">Transferase</keyword>
<accession>A0A4U5N5N9</accession>
<dbReference type="STRING" id="34508.A0A4U5N5N9"/>
<dbReference type="GO" id="GO:0004095">
    <property type="term" value="F:carnitine O-palmitoyltransferase activity"/>
    <property type="evidence" value="ECO:0007669"/>
    <property type="project" value="TreeGrafter"/>
</dbReference>
<dbReference type="AlphaFoldDB" id="A0A4U5N5N9"/>
<organism evidence="4 5">
    <name type="scientific">Steinernema carpocapsae</name>
    <name type="common">Entomopathogenic nematode</name>
    <dbReference type="NCBI Taxonomy" id="34508"/>
    <lineage>
        <taxon>Eukaryota</taxon>
        <taxon>Metazoa</taxon>
        <taxon>Ecdysozoa</taxon>
        <taxon>Nematoda</taxon>
        <taxon>Chromadorea</taxon>
        <taxon>Rhabditida</taxon>
        <taxon>Tylenchina</taxon>
        <taxon>Panagrolaimomorpha</taxon>
        <taxon>Strongyloidoidea</taxon>
        <taxon>Steinernematidae</taxon>
        <taxon>Steinernema</taxon>
    </lineage>
</organism>
<sequence length="139" mass="15661">MIGDESRNRWFDKYFQLIVDGNEQATINFEHFWGDGVAVLRLMNESLSDTNTNHFVGPESQTSGKGHVKELIFPEVAHHECAEEARGGGRGRGHRLRYGRVLRHELRLDQQVQGFAGLDHATGHPARLLPPVQGVRPDL</sequence>
<evidence type="ECO:0000256" key="2">
    <source>
        <dbReference type="PIRSR" id="PIRSR600542-1"/>
    </source>
</evidence>
<feature type="active site" description="Proton acceptor" evidence="2">
    <location>
        <position position="31"/>
    </location>
</feature>
<gene>
    <name evidence="4" type="ORF">L596_018616</name>
</gene>
<reference evidence="4 5" key="2">
    <citation type="journal article" date="2019" name="G3 (Bethesda)">
        <title>Hybrid Assembly of the Genome of the Entomopathogenic Nematode Steinernema carpocapsae Identifies the X-Chromosome.</title>
        <authorList>
            <person name="Serra L."/>
            <person name="Macchietto M."/>
            <person name="Macias-Munoz A."/>
            <person name="McGill C.J."/>
            <person name="Rodriguez I.M."/>
            <person name="Rodriguez B."/>
            <person name="Murad R."/>
            <person name="Mortazavi A."/>
        </authorList>
    </citation>
    <scope>NUCLEOTIDE SEQUENCE [LARGE SCALE GENOMIC DNA]</scope>
    <source>
        <strain evidence="4 5">ALL</strain>
    </source>
</reference>
<evidence type="ECO:0000256" key="1">
    <source>
        <dbReference type="ARBA" id="ARBA00023315"/>
    </source>
</evidence>
<dbReference type="PANTHER" id="PTHR22589:SF16">
    <property type="entry name" value="CARNITINE O-PALMITOYLTRANSFERASE 2, MITOCHONDRIAL"/>
    <property type="match status" value="1"/>
</dbReference>
<protein>
    <recommendedName>
        <fullName evidence="3">Choline/carnitine acyltransferase domain-containing protein</fullName>
    </recommendedName>
</protein>
<dbReference type="InterPro" id="IPR039551">
    <property type="entry name" value="Cho/carn_acyl_trans"/>
</dbReference>
<dbReference type="Proteomes" id="UP000298663">
    <property type="component" value="Unassembled WGS sequence"/>
</dbReference>
<keyword evidence="5" id="KW-1185">Reference proteome</keyword>
<dbReference type="GO" id="GO:0005739">
    <property type="term" value="C:mitochondrion"/>
    <property type="evidence" value="ECO:0007669"/>
    <property type="project" value="TreeGrafter"/>
</dbReference>
<dbReference type="OrthoDB" id="240216at2759"/>
<comment type="caution">
    <text evidence="4">The sequence shown here is derived from an EMBL/GenBank/DDBJ whole genome shotgun (WGS) entry which is preliminary data.</text>
</comment>